<dbReference type="OrthoDB" id="8157416at2"/>
<name>A0A1D7U7R7_9HYPH</name>
<dbReference type="Proteomes" id="UP000094969">
    <property type="component" value="Chromosome"/>
</dbReference>
<evidence type="ECO:0008006" key="3">
    <source>
        <dbReference type="Google" id="ProtNLM"/>
    </source>
</evidence>
<dbReference type="InterPro" id="IPR027417">
    <property type="entry name" value="P-loop_NTPase"/>
</dbReference>
<organism evidence="1 2">
    <name type="scientific">Bosea vaviloviae</name>
    <dbReference type="NCBI Taxonomy" id="1526658"/>
    <lineage>
        <taxon>Bacteria</taxon>
        <taxon>Pseudomonadati</taxon>
        <taxon>Pseudomonadota</taxon>
        <taxon>Alphaproteobacteria</taxon>
        <taxon>Hyphomicrobiales</taxon>
        <taxon>Boseaceae</taxon>
        <taxon>Bosea</taxon>
    </lineage>
</organism>
<dbReference type="RefSeq" id="WP_069692613.1">
    <property type="nucleotide sequence ID" value="NZ_CP017147.1"/>
</dbReference>
<evidence type="ECO:0000313" key="1">
    <source>
        <dbReference type="EMBL" id="AOO83413.1"/>
    </source>
</evidence>
<keyword evidence="2" id="KW-1185">Reference proteome</keyword>
<dbReference type="AlphaFoldDB" id="A0A1D7U7R7"/>
<dbReference type="SUPFAM" id="SSF52540">
    <property type="entry name" value="P-loop containing nucleoside triphosphate hydrolases"/>
    <property type="match status" value="1"/>
</dbReference>
<dbReference type="KEGG" id="bvv:BHK69_25875"/>
<dbReference type="Gene3D" id="3.40.50.300">
    <property type="entry name" value="P-loop containing nucleotide triphosphate hydrolases"/>
    <property type="match status" value="1"/>
</dbReference>
<sequence>MIYICYGITKSASTFLYQLTEETFIAAGRRITRLGPPLKESTSVENYFDFINLNLLSEIQEHVKGQDVVLKTHGPPLREVAELIASGRILANSSIRDPREIALSMIDHGERSRRWKNTDFSEFVAVSDTLDILDIQISFFQAWAQIDGVRIFKYNDICHDSASVVRSIVSQIGTEVDIDKVLNKFRSKTTIGQFSKGKALRYTEMSPDDQSIFLERYAEFYKAFAFDTPNAHRIAAEQKGHALRPSGELAQRLINFRRRFRL</sequence>
<dbReference type="EMBL" id="CP017147">
    <property type="protein sequence ID" value="AOO83413.1"/>
    <property type="molecule type" value="Genomic_DNA"/>
</dbReference>
<reference evidence="1 2" key="1">
    <citation type="journal article" date="2015" name="Antonie Van Leeuwenhoek">
        <title>Bosea vaviloviae sp. nov., a new species of slow-growing rhizobia isolated from nodules of the relict species Vavilovia formosa (Stev.) Fed.</title>
        <authorList>
            <person name="Safronova V.I."/>
            <person name="Kuznetsova I.G."/>
            <person name="Sazanova A.L."/>
            <person name="Kimeklis A.K."/>
            <person name="Belimov A.A."/>
            <person name="Andronov E.E."/>
            <person name="Pinaev A.G."/>
            <person name="Chizhevskaya E.P."/>
            <person name="Pukhaev A.R."/>
            <person name="Popov K.P."/>
            <person name="Willems A."/>
            <person name="Tikhonovich I.A."/>
        </authorList>
    </citation>
    <scope>NUCLEOTIDE SEQUENCE [LARGE SCALE GENOMIC DNA]</scope>
    <source>
        <strain evidence="1 2">Vaf18</strain>
    </source>
</reference>
<gene>
    <name evidence="1" type="ORF">BHK69_25875</name>
</gene>
<proteinExistence type="predicted"/>
<accession>A0A1D7U7R7</accession>
<protein>
    <recommendedName>
        <fullName evidence="3">Sulfotransferase domain-containing protein</fullName>
    </recommendedName>
</protein>
<evidence type="ECO:0000313" key="2">
    <source>
        <dbReference type="Proteomes" id="UP000094969"/>
    </source>
</evidence>